<dbReference type="AlphaFoldDB" id="A0A9P4QHA0"/>
<keyword evidence="3" id="KW-1185">Reference proteome</keyword>
<dbReference type="OrthoDB" id="5355126at2759"/>
<evidence type="ECO:0008006" key="4">
    <source>
        <dbReference type="Google" id="ProtNLM"/>
    </source>
</evidence>
<protein>
    <recommendedName>
        <fullName evidence="4">Calcofluor white hypersensitive protein</fullName>
    </recommendedName>
</protein>
<evidence type="ECO:0000313" key="3">
    <source>
        <dbReference type="Proteomes" id="UP000799441"/>
    </source>
</evidence>
<organism evidence="2 3">
    <name type="scientific">Polychaeton citri CBS 116435</name>
    <dbReference type="NCBI Taxonomy" id="1314669"/>
    <lineage>
        <taxon>Eukaryota</taxon>
        <taxon>Fungi</taxon>
        <taxon>Dikarya</taxon>
        <taxon>Ascomycota</taxon>
        <taxon>Pezizomycotina</taxon>
        <taxon>Dothideomycetes</taxon>
        <taxon>Dothideomycetidae</taxon>
        <taxon>Capnodiales</taxon>
        <taxon>Capnodiaceae</taxon>
        <taxon>Polychaeton</taxon>
    </lineage>
</organism>
<sequence>MSGRTLRLGGLIAAGGVGYYLYAAGGDPKAAEKRAEHDASRLSTSIKDQLPGRASETGTEAQRLKEDARSTLQSYSNEAQSRAESLKADAKAQADKLGIDAEKYKQDAGKELNKAVDAFDKKVAEGAEKAKGGISNWFGGK</sequence>
<feature type="region of interest" description="Disordered" evidence="1">
    <location>
        <begin position="32"/>
        <end position="88"/>
    </location>
</feature>
<name>A0A9P4QHA0_9PEZI</name>
<feature type="compositionally biased region" description="Polar residues" evidence="1">
    <location>
        <begin position="70"/>
        <end position="83"/>
    </location>
</feature>
<evidence type="ECO:0000256" key="1">
    <source>
        <dbReference type="SAM" id="MobiDB-lite"/>
    </source>
</evidence>
<dbReference type="SUPFAM" id="SSF47162">
    <property type="entry name" value="Apolipoprotein"/>
    <property type="match status" value="1"/>
</dbReference>
<evidence type="ECO:0000313" key="2">
    <source>
        <dbReference type="EMBL" id="KAF2726260.1"/>
    </source>
</evidence>
<proteinExistence type="predicted"/>
<reference evidence="2" key="1">
    <citation type="journal article" date="2020" name="Stud. Mycol.">
        <title>101 Dothideomycetes genomes: a test case for predicting lifestyles and emergence of pathogens.</title>
        <authorList>
            <person name="Haridas S."/>
            <person name="Albert R."/>
            <person name="Binder M."/>
            <person name="Bloem J."/>
            <person name="Labutti K."/>
            <person name="Salamov A."/>
            <person name="Andreopoulos B."/>
            <person name="Baker S."/>
            <person name="Barry K."/>
            <person name="Bills G."/>
            <person name="Bluhm B."/>
            <person name="Cannon C."/>
            <person name="Castanera R."/>
            <person name="Culley D."/>
            <person name="Daum C."/>
            <person name="Ezra D."/>
            <person name="Gonzalez J."/>
            <person name="Henrissat B."/>
            <person name="Kuo A."/>
            <person name="Liang C."/>
            <person name="Lipzen A."/>
            <person name="Lutzoni F."/>
            <person name="Magnuson J."/>
            <person name="Mondo S."/>
            <person name="Nolan M."/>
            <person name="Ohm R."/>
            <person name="Pangilinan J."/>
            <person name="Park H.-J."/>
            <person name="Ramirez L."/>
            <person name="Alfaro M."/>
            <person name="Sun H."/>
            <person name="Tritt A."/>
            <person name="Yoshinaga Y."/>
            <person name="Zwiers L.-H."/>
            <person name="Turgeon B."/>
            <person name="Goodwin S."/>
            <person name="Spatafora J."/>
            <person name="Crous P."/>
            <person name="Grigoriev I."/>
        </authorList>
    </citation>
    <scope>NUCLEOTIDE SEQUENCE</scope>
    <source>
        <strain evidence="2">CBS 116435</strain>
    </source>
</reference>
<dbReference type="Proteomes" id="UP000799441">
    <property type="component" value="Unassembled WGS sequence"/>
</dbReference>
<gene>
    <name evidence="2" type="ORF">K431DRAFT_308677</name>
</gene>
<accession>A0A9P4QHA0</accession>
<comment type="caution">
    <text evidence="2">The sequence shown here is derived from an EMBL/GenBank/DDBJ whole genome shotgun (WGS) entry which is preliminary data.</text>
</comment>
<dbReference type="EMBL" id="MU003765">
    <property type="protein sequence ID" value="KAF2726260.1"/>
    <property type="molecule type" value="Genomic_DNA"/>
</dbReference>